<evidence type="ECO:0000313" key="3">
    <source>
        <dbReference type="Proteomes" id="UP000216339"/>
    </source>
</evidence>
<protein>
    <recommendedName>
        <fullName evidence="1">Serine aminopeptidase S33 domain-containing protein</fullName>
    </recommendedName>
</protein>
<dbReference type="RefSeq" id="WP_095508754.1">
    <property type="nucleotide sequence ID" value="NZ_MQWD01000001.1"/>
</dbReference>
<dbReference type="InterPro" id="IPR022742">
    <property type="entry name" value="Hydrolase_4"/>
</dbReference>
<dbReference type="AlphaFoldDB" id="A0A271IV79"/>
<sequence>MRLLLLVLGGLVSGCVTLDVGPSHVLHPRRDAEAGGLALDAGAVADAVPGTTLETFPLVASDGVTLAGLRARHAAPDDARPTVLYFGGNSFRMSWLGMKKLVPILRLGADVVLVDHRGYGRSGGEASVEALKADALAWFDAVAAEVGAERVVVHGHSLGSFLASHVGAHRKAGGVVLENSATTTEAYARARLHAFPVLRPFVRLRVDEALRGEGSLAPVREIEAPLLLLAGALDGRIPAWMSEELYAASPLPPGRKRLVVFAFADHNRVPFDADFPRVYRSFLALVRAEAVRAESP</sequence>
<dbReference type="PANTHER" id="PTHR12277:SF81">
    <property type="entry name" value="PROTEIN ABHD13"/>
    <property type="match status" value="1"/>
</dbReference>
<proteinExistence type="predicted"/>
<dbReference type="SUPFAM" id="SSF53474">
    <property type="entry name" value="alpha/beta-Hydrolases"/>
    <property type="match status" value="1"/>
</dbReference>
<dbReference type="Gene3D" id="3.40.50.1820">
    <property type="entry name" value="alpha/beta hydrolase"/>
    <property type="match status" value="1"/>
</dbReference>
<feature type="domain" description="Serine aminopeptidase S33" evidence="1">
    <location>
        <begin position="107"/>
        <end position="188"/>
    </location>
</feature>
<name>A0A271IV79_9BACT</name>
<gene>
    <name evidence="2" type="ORF">BSZ37_01000</name>
</gene>
<accession>A0A271IV79</accession>
<reference evidence="2 3" key="1">
    <citation type="submission" date="2016-11" db="EMBL/GenBank/DDBJ databases">
        <title>Study of marine rhodopsin-containing bacteria.</title>
        <authorList>
            <person name="Yoshizawa S."/>
            <person name="Kumagai Y."/>
            <person name="Kogure K."/>
        </authorList>
    </citation>
    <scope>NUCLEOTIDE SEQUENCE [LARGE SCALE GENOMIC DNA]</scope>
    <source>
        <strain evidence="2 3">SAORIC-28</strain>
    </source>
</reference>
<dbReference type="PANTHER" id="PTHR12277">
    <property type="entry name" value="ALPHA/BETA HYDROLASE DOMAIN-CONTAINING PROTEIN"/>
    <property type="match status" value="1"/>
</dbReference>
<dbReference type="OrthoDB" id="9777090at2"/>
<comment type="caution">
    <text evidence="2">The sequence shown here is derived from an EMBL/GenBank/DDBJ whole genome shotgun (WGS) entry which is preliminary data.</text>
</comment>
<organism evidence="2 3">
    <name type="scientific">Rubrivirga marina</name>
    <dbReference type="NCBI Taxonomy" id="1196024"/>
    <lineage>
        <taxon>Bacteria</taxon>
        <taxon>Pseudomonadati</taxon>
        <taxon>Rhodothermota</taxon>
        <taxon>Rhodothermia</taxon>
        <taxon>Rhodothermales</taxon>
        <taxon>Rubricoccaceae</taxon>
        <taxon>Rubrivirga</taxon>
    </lineage>
</organism>
<evidence type="ECO:0000313" key="2">
    <source>
        <dbReference type="EMBL" id="PAP75123.1"/>
    </source>
</evidence>
<dbReference type="PROSITE" id="PS51257">
    <property type="entry name" value="PROKAR_LIPOPROTEIN"/>
    <property type="match status" value="1"/>
</dbReference>
<keyword evidence="3" id="KW-1185">Reference proteome</keyword>
<dbReference type="InterPro" id="IPR029058">
    <property type="entry name" value="AB_hydrolase_fold"/>
</dbReference>
<dbReference type="Pfam" id="PF12146">
    <property type="entry name" value="Hydrolase_4"/>
    <property type="match status" value="1"/>
</dbReference>
<dbReference type="EMBL" id="MQWD01000001">
    <property type="protein sequence ID" value="PAP75123.1"/>
    <property type="molecule type" value="Genomic_DNA"/>
</dbReference>
<dbReference type="Proteomes" id="UP000216339">
    <property type="component" value="Unassembled WGS sequence"/>
</dbReference>
<evidence type="ECO:0000259" key="1">
    <source>
        <dbReference type="Pfam" id="PF12146"/>
    </source>
</evidence>